<feature type="transmembrane region" description="Helical" evidence="7">
    <location>
        <begin position="78"/>
        <end position="97"/>
    </location>
</feature>
<keyword evidence="4 7" id="KW-0812">Transmembrane</keyword>
<gene>
    <name evidence="8" type="ORF">PODLI_1B041061</name>
</gene>
<evidence type="ECO:0000256" key="3">
    <source>
        <dbReference type="ARBA" id="ARBA00022553"/>
    </source>
</evidence>
<evidence type="ECO:0000256" key="5">
    <source>
        <dbReference type="ARBA" id="ARBA00022989"/>
    </source>
</evidence>
<dbReference type="GO" id="GO:0016020">
    <property type="term" value="C:membrane"/>
    <property type="evidence" value="ECO:0007669"/>
    <property type="project" value="UniProtKB-SubCell"/>
</dbReference>
<keyword evidence="9" id="KW-1185">Reference proteome</keyword>
<evidence type="ECO:0000313" key="9">
    <source>
        <dbReference type="Proteomes" id="UP001178461"/>
    </source>
</evidence>
<sequence>MSTGFLTLNEQKVPAEISDKNVINITINQESSLSYLFKAVGQCWARQQEPTQKTQQSPASAPTTARHFSLHCNGEQKVLGGAQILLGIVVISLGVVNDYGHLFYIRSGAPYWMGGLVMLSGALSIVGERRAGFWVHVATIFHLASVVAGIVALTKGIAWIPNLDQTFYWRKDVCQTRWERSPILPSPGYDWRQRDCERVLWDLMGVAFAVKVLLLIFSVAALAIAFFCLAYSLRILCCARKASSADSGAVGDPDVAPLDQDEAIIENIA</sequence>
<name>A0AA35L8E6_9SAUR</name>
<dbReference type="AlphaFoldDB" id="A0AA35L8E6"/>
<proteinExistence type="inferred from homology"/>
<keyword evidence="5 7" id="KW-1133">Transmembrane helix</keyword>
<organism evidence="8 9">
    <name type="scientific">Podarcis lilfordi</name>
    <name type="common">Lilford's wall lizard</name>
    <dbReference type="NCBI Taxonomy" id="74358"/>
    <lineage>
        <taxon>Eukaryota</taxon>
        <taxon>Metazoa</taxon>
        <taxon>Chordata</taxon>
        <taxon>Craniata</taxon>
        <taxon>Vertebrata</taxon>
        <taxon>Euteleostomi</taxon>
        <taxon>Lepidosauria</taxon>
        <taxon>Squamata</taxon>
        <taxon>Bifurcata</taxon>
        <taxon>Unidentata</taxon>
        <taxon>Episquamata</taxon>
        <taxon>Laterata</taxon>
        <taxon>Lacertibaenia</taxon>
        <taxon>Lacertidae</taxon>
        <taxon>Podarcis</taxon>
    </lineage>
</organism>
<dbReference type="EMBL" id="OX395138">
    <property type="protein sequence ID" value="CAI5791715.1"/>
    <property type="molecule type" value="Genomic_DNA"/>
</dbReference>
<reference evidence="8" key="1">
    <citation type="submission" date="2022-12" db="EMBL/GenBank/DDBJ databases">
        <authorList>
            <person name="Alioto T."/>
            <person name="Alioto T."/>
            <person name="Gomez Garrido J."/>
        </authorList>
    </citation>
    <scope>NUCLEOTIDE SEQUENCE</scope>
</reference>
<feature type="transmembrane region" description="Helical" evidence="7">
    <location>
        <begin position="133"/>
        <end position="160"/>
    </location>
</feature>
<dbReference type="PANTHER" id="PTHR15756:SF6">
    <property type="entry name" value="TRANSMEMBRANE PROTEIN 176A"/>
    <property type="match status" value="1"/>
</dbReference>
<dbReference type="Proteomes" id="UP001178461">
    <property type="component" value="Chromosome 13"/>
</dbReference>
<keyword evidence="3" id="KW-0597">Phosphoprotein</keyword>
<evidence type="ECO:0000256" key="4">
    <source>
        <dbReference type="ARBA" id="ARBA00022692"/>
    </source>
</evidence>
<evidence type="ECO:0000313" key="8">
    <source>
        <dbReference type="EMBL" id="CAI5791715.1"/>
    </source>
</evidence>
<dbReference type="Pfam" id="PF04103">
    <property type="entry name" value="CD20"/>
    <property type="match status" value="1"/>
</dbReference>
<comment type="subcellular location">
    <subcellularLocation>
        <location evidence="1">Membrane</location>
        <topology evidence="1">Multi-pass membrane protein</topology>
    </subcellularLocation>
</comment>
<feature type="transmembrane region" description="Helical" evidence="7">
    <location>
        <begin position="208"/>
        <end position="233"/>
    </location>
</feature>
<accession>A0AA35L8E6</accession>
<dbReference type="PANTHER" id="PTHR15756">
    <property type="entry name" value="LR8/HCA112"/>
    <property type="match status" value="1"/>
</dbReference>
<feature type="transmembrane region" description="Helical" evidence="7">
    <location>
        <begin position="109"/>
        <end position="126"/>
    </location>
</feature>
<evidence type="ECO:0000256" key="7">
    <source>
        <dbReference type="SAM" id="Phobius"/>
    </source>
</evidence>
<evidence type="ECO:0000256" key="2">
    <source>
        <dbReference type="ARBA" id="ARBA00006022"/>
    </source>
</evidence>
<evidence type="ECO:0000256" key="6">
    <source>
        <dbReference type="ARBA" id="ARBA00023136"/>
    </source>
</evidence>
<keyword evidence="6 7" id="KW-0472">Membrane</keyword>
<dbReference type="InterPro" id="IPR009281">
    <property type="entry name" value="TMEM176A/TMEM176B"/>
</dbReference>
<comment type="similarity">
    <text evidence="2">Belongs to the TMEM176 family.</text>
</comment>
<evidence type="ECO:0000256" key="1">
    <source>
        <dbReference type="ARBA" id="ARBA00004141"/>
    </source>
</evidence>
<dbReference type="InterPro" id="IPR007237">
    <property type="entry name" value="CD20-like"/>
</dbReference>
<protein>
    <submittedName>
        <fullName evidence="8">176B-like isoform X2</fullName>
    </submittedName>
</protein>